<dbReference type="PANTHER" id="PTHR11630:SF66">
    <property type="entry name" value="DNA REPLICATION LICENSING FACTOR MCM4"/>
    <property type="match status" value="1"/>
</dbReference>
<keyword evidence="4" id="KW-0067">ATP-binding</keyword>
<keyword evidence="2" id="KW-0235">DNA replication</keyword>
<sequence>MEKEQTEKIDKELKIPDVGVERKWVERLLIKNLDKPTAWSEKDIKDMIATRPPSRIQEIVQGIYWTLAELGSEVKMLPDGTVIGGEPEEDYFDGWYEAEEIEKYSQKYKLLQFLNTIARTIGSGETDSFAGTKQEFDMILGGFVNKVNESKEHLYDIAGVINETYPGLAGEYKSAPSMEELNARETEDYERELLAIVQSVESNIEVYAPLLAKIKRARKTDFEKLAITLDQIVIFGPRNWEMVLYSLMSPHAPRLIINNLDYRANIHGLLAGDISTGKSKILKICKLIAPGMMVVDVTTKASFEGVAPTKSGGEIEDGILDHAKGKVMIVEEYTNEFANMPLMRRAMDGEYIEIHKKGSSKGIHTNTTTLAACNPRADFFIEETEGSFRDQIDFKEGILSRFDNLILLTTTQAKNELIIDKMHLMSTRSPLSKIDFTAIKEDLETLAEGMKSGAILRVTITSTQERALKDAFLNQNTRDKEKRILRNRPLVILRDLETLARLVNIITTVNFSKRTIKDGLLKAKDGDIEKAIQLWENLINLRVEIYGRQGTRNFMTVGEEMLAYIVRMQTYYKNRGDAEKVAVAELKDEIVNRRKLVSQATFYRELRTLRESGDIVQEGERGGSVTVIIK</sequence>
<gene>
    <name evidence="6" type="ORF">LCGC14_0688230</name>
</gene>
<evidence type="ECO:0000256" key="2">
    <source>
        <dbReference type="ARBA" id="ARBA00022705"/>
    </source>
</evidence>
<reference evidence="6" key="1">
    <citation type="journal article" date="2015" name="Nature">
        <title>Complex archaea that bridge the gap between prokaryotes and eukaryotes.</title>
        <authorList>
            <person name="Spang A."/>
            <person name="Saw J.H."/>
            <person name="Jorgensen S.L."/>
            <person name="Zaremba-Niedzwiedzka K."/>
            <person name="Martijn J."/>
            <person name="Lind A.E."/>
            <person name="van Eijk R."/>
            <person name="Schleper C."/>
            <person name="Guy L."/>
            <person name="Ettema T.J."/>
        </authorList>
    </citation>
    <scope>NUCLEOTIDE SEQUENCE</scope>
</reference>
<feature type="domain" description="MCM C-terminal AAA(+) ATPase" evidence="5">
    <location>
        <begin position="234"/>
        <end position="408"/>
    </location>
</feature>
<protein>
    <recommendedName>
        <fullName evidence="5">MCM C-terminal AAA(+) ATPase domain-containing protein</fullName>
    </recommendedName>
</protein>
<name>A0A0F9QLA4_9ZZZZ</name>
<dbReference type="GO" id="GO:0006260">
    <property type="term" value="P:DNA replication"/>
    <property type="evidence" value="ECO:0007669"/>
    <property type="project" value="UniProtKB-KW"/>
</dbReference>
<dbReference type="GO" id="GO:0003697">
    <property type="term" value="F:single-stranded DNA binding"/>
    <property type="evidence" value="ECO:0007669"/>
    <property type="project" value="TreeGrafter"/>
</dbReference>
<accession>A0A0F9QLA4</accession>
<dbReference type="AlphaFoldDB" id="A0A0F9QLA4"/>
<dbReference type="Pfam" id="PF00493">
    <property type="entry name" value="MCM"/>
    <property type="match status" value="1"/>
</dbReference>
<dbReference type="InterPro" id="IPR031327">
    <property type="entry name" value="MCM"/>
</dbReference>
<dbReference type="InterPro" id="IPR001208">
    <property type="entry name" value="MCM_dom"/>
</dbReference>
<dbReference type="InterPro" id="IPR027417">
    <property type="entry name" value="P-loop_NTPase"/>
</dbReference>
<dbReference type="GO" id="GO:0005524">
    <property type="term" value="F:ATP binding"/>
    <property type="evidence" value="ECO:0007669"/>
    <property type="project" value="UniProtKB-KW"/>
</dbReference>
<evidence type="ECO:0000256" key="4">
    <source>
        <dbReference type="ARBA" id="ARBA00022840"/>
    </source>
</evidence>
<comment type="similarity">
    <text evidence="1">Belongs to the MCM family.</text>
</comment>
<dbReference type="PROSITE" id="PS50051">
    <property type="entry name" value="MCM_2"/>
    <property type="match status" value="1"/>
</dbReference>
<comment type="caution">
    <text evidence="6">The sequence shown here is derived from an EMBL/GenBank/DDBJ whole genome shotgun (WGS) entry which is preliminary data.</text>
</comment>
<proteinExistence type="inferred from homology"/>
<dbReference type="Gene3D" id="3.40.50.300">
    <property type="entry name" value="P-loop containing nucleotide triphosphate hydrolases"/>
    <property type="match status" value="1"/>
</dbReference>
<dbReference type="PANTHER" id="PTHR11630">
    <property type="entry name" value="DNA REPLICATION LICENSING FACTOR MCM FAMILY MEMBER"/>
    <property type="match status" value="1"/>
</dbReference>
<evidence type="ECO:0000313" key="6">
    <source>
        <dbReference type="EMBL" id="KKN44945.1"/>
    </source>
</evidence>
<dbReference type="GO" id="GO:0017116">
    <property type="term" value="F:single-stranded DNA helicase activity"/>
    <property type="evidence" value="ECO:0007669"/>
    <property type="project" value="TreeGrafter"/>
</dbReference>
<dbReference type="EMBL" id="LAZR01001419">
    <property type="protein sequence ID" value="KKN44945.1"/>
    <property type="molecule type" value="Genomic_DNA"/>
</dbReference>
<evidence type="ECO:0000259" key="5">
    <source>
        <dbReference type="PROSITE" id="PS50051"/>
    </source>
</evidence>
<evidence type="ECO:0000256" key="3">
    <source>
        <dbReference type="ARBA" id="ARBA00022741"/>
    </source>
</evidence>
<evidence type="ECO:0000256" key="1">
    <source>
        <dbReference type="ARBA" id="ARBA00008010"/>
    </source>
</evidence>
<dbReference type="GO" id="GO:0042555">
    <property type="term" value="C:MCM complex"/>
    <property type="evidence" value="ECO:0007669"/>
    <property type="project" value="TreeGrafter"/>
</dbReference>
<organism evidence="6">
    <name type="scientific">marine sediment metagenome</name>
    <dbReference type="NCBI Taxonomy" id="412755"/>
    <lineage>
        <taxon>unclassified sequences</taxon>
        <taxon>metagenomes</taxon>
        <taxon>ecological metagenomes</taxon>
    </lineage>
</organism>
<dbReference type="SUPFAM" id="SSF52540">
    <property type="entry name" value="P-loop containing nucleoside triphosphate hydrolases"/>
    <property type="match status" value="1"/>
</dbReference>
<keyword evidence="3" id="KW-0547">Nucleotide-binding</keyword>